<comment type="caution">
    <text evidence="1">The sequence shown here is derived from an EMBL/GenBank/DDBJ whole genome shotgun (WGS) entry which is preliminary data.</text>
</comment>
<dbReference type="EMBL" id="CM047583">
    <property type="protein sequence ID" value="KAI9913652.1"/>
    <property type="molecule type" value="Genomic_DNA"/>
</dbReference>
<dbReference type="Proteomes" id="UP001163321">
    <property type="component" value="Chromosome 4"/>
</dbReference>
<protein>
    <submittedName>
        <fullName evidence="1">Uncharacterized protein</fullName>
    </submittedName>
</protein>
<evidence type="ECO:0000313" key="2">
    <source>
        <dbReference type="Proteomes" id="UP001163321"/>
    </source>
</evidence>
<proteinExistence type="predicted"/>
<name>A0ACC0W530_9STRA</name>
<gene>
    <name evidence="1" type="ORF">PsorP6_005041</name>
</gene>
<accession>A0ACC0W530</accession>
<sequence>MSECRQAITYVEALEAHLAELRQTLAKNPINFDYEGALDFFLAAIKGEVNITMEKLRSRCTMVDPVTNQPRFGPQMLTKVQDLLRRYDDVKLAIHEDALLRLEVEAKIFELKNREAAKKEEEAAREKERKAAERAVTLARAVEKQILQQEAESQKAKEQEKEKLRIESLALAAQKKRDLRKKERAEEERQRKQQEEERNFMNASIPFGKEGLEESIMMLRESTNNQACSFDVFELEKRDYDVLFHQSLEKLFHVLSNICSSPENAAFRHIPKENANFHADLGQYSGGHQCLLALGFKEVEQKEDDTQTKTVFVLEVSGKSSCVIEGALSELDFLDGCACRNQTCQKILKAGVIGLITSRKCGN</sequence>
<organism evidence="1 2">
    <name type="scientific">Peronosclerospora sorghi</name>
    <dbReference type="NCBI Taxonomy" id="230839"/>
    <lineage>
        <taxon>Eukaryota</taxon>
        <taxon>Sar</taxon>
        <taxon>Stramenopiles</taxon>
        <taxon>Oomycota</taxon>
        <taxon>Peronosporomycetes</taxon>
        <taxon>Peronosporales</taxon>
        <taxon>Peronosporaceae</taxon>
        <taxon>Peronosclerospora</taxon>
    </lineage>
</organism>
<reference evidence="1 2" key="1">
    <citation type="journal article" date="2022" name="bioRxiv">
        <title>The genome of the oomycete Peronosclerospora sorghi, a cosmopolitan pathogen of maize and sorghum, is inflated with dispersed pseudogenes.</title>
        <authorList>
            <person name="Fletcher K."/>
            <person name="Martin F."/>
            <person name="Isakeit T."/>
            <person name="Cavanaugh K."/>
            <person name="Magill C."/>
            <person name="Michelmore R."/>
        </authorList>
    </citation>
    <scope>NUCLEOTIDE SEQUENCE [LARGE SCALE GENOMIC DNA]</scope>
    <source>
        <strain evidence="1">P6</strain>
    </source>
</reference>
<keyword evidence="2" id="KW-1185">Reference proteome</keyword>
<evidence type="ECO:0000313" key="1">
    <source>
        <dbReference type="EMBL" id="KAI9913652.1"/>
    </source>
</evidence>